<evidence type="ECO:0000259" key="1">
    <source>
        <dbReference type="PROSITE" id="PS51340"/>
    </source>
</evidence>
<evidence type="ECO:0000313" key="3">
    <source>
        <dbReference type="Proteomes" id="UP000031368"/>
    </source>
</evidence>
<sequence length="244" mass="26847">MRQIGKISELWRYPVSSVAGERLDHAEVSIDGLIGDRRFALVEVATGIVAHPERDQRWHKAAFVKSRTTAAGEVEIQVPDEDWLATGAPYLAHLLSAFFGFEVAVRPYQCSANATAETDLAVNRYDVAPLHLLTSASVEHLKSIDPDGDPDRRRFRPNIFVKSDADIKGFAELDWVGCPLHLGAVPSAIVAPTKRCGFTIIAQEGLENDPEILRNVMRHGNRNMGVYCRPGHRGTLSVGDSVLL</sequence>
<dbReference type="Proteomes" id="UP000031368">
    <property type="component" value="Plasmid pRgalR602c"/>
</dbReference>
<dbReference type="KEGG" id="rga:RGR602_PC01654"/>
<protein>
    <submittedName>
        <fullName evidence="2">MOSC domain-containing protein</fullName>
    </submittedName>
</protein>
<evidence type="ECO:0000313" key="2">
    <source>
        <dbReference type="EMBL" id="AJD45678.1"/>
    </source>
</evidence>
<dbReference type="Pfam" id="PF03476">
    <property type="entry name" value="MOSC_N"/>
    <property type="match status" value="1"/>
</dbReference>
<dbReference type="InterPro" id="IPR005303">
    <property type="entry name" value="MOCOS_middle"/>
</dbReference>
<keyword evidence="3" id="KW-1185">Reference proteome</keyword>
<dbReference type="InterPro" id="IPR011037">
    <property type="entry name" value="Pyrv_Knase-like_insert_dom_sf"/>
</dbReference>
<dbReference type="Pfam" id="PF03473">
    <property type="entry name" value="MOSC"/>
    <property type="match status" value="1"/>
</dbReference>
<dbReference type="InterPro" id="IPR005302">
    <property type="entry name" value="MoCF_Sase_C"/>
</dbReference>
<accession>A0A0B4XGC2</accession>
<dbReference type="SUPFAM" id="SSF50800">
    <property type="entry name" value="PK beta-barrel domain-like"/>
    <property type="match status" value="1"/>
</dbReference>
<keyword evidence="2" id="KW-0614">Plasmid</keyword>
<name>A0A0B4XGC2_9HYPH</name>
<geneLocation type="plasmid" evidence="2 3">
    <name>pRgalR602c</name>
</geneLocation>
<dbReference type="RefSeq" id="WP_040115839.1">
    <property type="nucleotide sequence ID" value="NZ_CP006880.1"/>
</dbReference>
<gene>
    <name evidence="2" type="ORF">RGR602_PC01654</name>
</gene>
<dbReference type="GO" id="GO:0030151">
    <property type="term" value="F:molybdenum ion binding"/>
    <property type="evidence" value="ECO:0007669"/>
    <property type="project" value="InterPro"/>
</dbReference>
<dbReference type="GO" id="GO:0030170">
    <property type="term" value="F:pyridoxal phosphate binding"/>
    <property type="evidence" value="ECO:0007669"/>
    <property type="project" value="InterPro"/>
</dbReference>
<reference evidence="2 3" key="1">
    <citation type="submission" date="2013-11" db="EMBL/GenBank/DDBJ databases">
        <title>Complete genome sequence of Rhizobium gallicum bv. gallicum R602.</title>
        <authorList>
            <person name="Bustos P."/>
            <person name="Santamaria R.I."/>
            <person name="Lozano L."/>
            <person name="Acosta J.L."/>
            <person name="Ormeno-Orrillo E."/>
            <person name="Rogel M.A."/>
            <person name="Romero D."/>
            <person name="Cevallos M.A."/>
            <person name="Martinez-Romero E."/>
            <person name="Gonzalez V."/>
        </authorList>
    </citation>
    <scope>NUCLEOTIDE SEQUENCE [LARGE SCALE GENOMIC DNA]</scope>
    <source>
        <strain evidence="2 3">R602</strain>
        <plasmid evidence="2 3">pRgalR602c</plasmid>
    </source>
</reference>
<dbReference type="EMBL" id="CP006880">
    <property type="protein sequence ID" value="AJD45678.1"/>
    <property type="molecule type" value="Genomic_DNA"/>
</dbReference>
<dbReference type="PROSITE" id="PS51340">
    <property type="entry name" value="MOSC"/>
    <property type="match status" value="1"/>
</dbReference>
<dbReference type="AlphaFoldDB" id="A0A0B4XGC2"/>
<feature type="domain" description="MOSC" evidence="1">
    <location>
        <begin position="88"/>
        <end position="244"/>
    </location>
</feature>
<dbReference type="GO" id="GO:0003824">
    <property type="term" value="F:catalytic activity"/>
    <property type="evidence" value="ECO:0007669"/>
    <property type="project" value="InterPro"/>
</dbReference>
<dbReference type="HOGENOM" id="CLU_028286_4_0_5"/>
<organism evidence="2 3">
    <name type="scientific">Rhizobium gallicum bv. gallicum R602sp</name>
    <dbReference type="NCBI Taxonomy" id="1041138"/>
    <lineage>
        <taxon>Bacteria</taxon>
        <taxon>Pseudomonadati</taxon>
        <taxon>Pseudomonadota</taxon>
        <taxon>Alphaproteobacteria</taxon>
        <taxon>Hyphomicrobiales</taxon>
        <taxon>Rhizobiaceae</taxon>
        <taxon>Rhizobium/Agrobacterium group</taxon>
        <taxon>Rhizobium</taxon>
    </lineage>
</organism>
<proteinExistence type="predicted"/>